<keyword evidence="6" id="KW-0175">Coiled coil</keyword>
<dbReference type="PROSITE" id="PS51456">
    <property type="entry name" value="MYOSIN_MOTOR"/>
    <property type="match status" value="1"/>
</dbReference>
<evidence type="ECO:0000256" key="1">
    <source>
        <dbReference type="ARBA" id="ARBA00022741"/>
    </source>
</evidence>
<dbReference type="InterPro" id="IPR027417">
    <property type="entry name" value="P-loop_NTPase"/>
</dbReference>
<dbReference type="Proteomes" id="UP001476798">
    <property type="component" value="Unassembled WGS sequence"/>
</dbReference>
<reference evidence="10 11" key="1">
    <citation type="submission" date="2021-06" db="EMBL/GenBank/DDBJ databases">
        <authorList>
            <person name="Palmer J.M."/>
        </authorList>
    </citation>
    <scope>NUCLEOTIDE SEQUENCE [LARGE SCALE GENOMIC DNA]</scope>
    <source>
        <strain evidence="10 11">GA_2019</strain>
        <tissue evidence="10">Muscle</tissue>
    </source>
</reference>
<dbReference type="SUPFAM" id="SSF52540">
    <property type="entry name" value="P-loop containing nucleoside triphosphate hydrolases"/>
    <property type="match status" value="1"/>
</dbReference>
<keyword evidence="11" id="KW-1185">Reference proteome</keyword>
<evidence type="ECO:0000256" key="2">
    <source>
        <dbReference type="ARBA" id="ARBA00022840"/>
    </source>
</evidence>
<sequence length="729" mass="82440">MHQSSIDGVEDMSALAELHEAAIMHNLYQRYQKDNIYTNIGSILAAVNPYKQIPGLYDLERVDLYSKHHLGELPPHIFAVANECYRCIWKRHDSQCVLISNASDLLGLDAFQLSEVLTQRSIILRGEEICSPLTIEQVSTYIHFPFLNNLAQPFTHLSLLTLSLLQAIDSRDSVAMALYSQCFSWIILKINQKIKGKENFKSIGILDIFGFENFEVNRFEQFNINYANEKLQAYFNKHIFSLEQLEYNRLDFIYDLFEKVGSRNNEEKMGTARRKPTVSSQFRVFMKESLEQRLEKDRDEVRRQAAMIIRAHLLTFSAKKHFKQVRSSIVVLQKHLRRHIHHGQFVKKRKAALVLQKYRRGQVARARFELQNETPVCPYLFFPLKDEARQMEEILQLEREIERLQKKREDEVSQLCESSKQELQLRRDAELKRMKKEASRKATELIDLLNFGGVDPSVEAVGAKPAAEVKKAKGASTAGGASKEEDVDEGFHAEEECIPLPDFPPPAESDAPIDQDIFVHLPPPPPAFAEGTVPPAPPPLPVDGIPAVGIPLPPPLPPPGDGTLIPPPPPPSSPPGEGETKEETKPDSERKVSMVESLVDGEEPIYSMPADTESDYDQEDEEGSVTAGDDSSVSGSNRGSAAVTDEEHPRKSTCTNTSVESYRGSSDSYADSEDEHDGMMDTDEEVTNGRVTLLNGNGPPYFHGYLYMKGVFFYRTSFSFLFIYYFKKF</sequence>
<dbReference type="Pfam" id="PF00063">
    <property type="entry name" value="Myosin_head"/>
    <property type="match status" value="1"/>
</dbReference>
<dbReference type="Gene3D" id="1.20.5.170">
    <property type="match status" value="1"/>
</dbReference>
<dbReference type="InterPro" id="IPR031971">
    <property type="entry name" value="MYO10_CC"/>
</dbReference>
<keyword evidence="1" id="KW-0547">Nucleotide-binding</keyword>
<evidence type="ECO:0000256" key="6">
    <source>
        <dbReference type="SAM" id="Coils"/>
    </source>
</evidence>
<feature type="compositionally biased region" description="Polar residues" evidence="7">
    <location>
        <begin position="629"/>
        <end position="639"/>
    </location>
</feature>
<gene>
    <name evidence="10" type="ORF">GOODEAATRI_016319</name>
</gene>
<protein>
    <recommendedName>
        <fullName evidence="9">Myosin motor domain-containing protein</fullName>
    </recommendedName>
</protein>
<comment type="caution">
    <text evidence="5">Lacks conserved residue(s) required for the propagation of feature annotation.</text>
</comment>
<evidence type="ECO:0000256" key="3">
    <source>
        <dbReference type="ARBA" id="ARBA00023123"/>
    </source>
</evidence>
<dbReference type="Gene3D" id="3.40.850.10">
    <property type="entry name" value="Kinesin motor domain"/>
    <property type="match status" value="2"/>
</dbReference>
<evidence type="ECO:0000256" key="8">
    <source>
        <dbReference type="SAM" id="Phobius"/>
    </source>
</evidence>
<feature type="coiled-coil region" evidence="6">
    <location>
        <begin position="387"/>
        <end position="414"/>
    </location>
</feature>
<dbReference type="InterPro" id="IPR001609">
    <property type="entry name" value="Myosin_head_motor_dom-like"/>
</dbReference>
<keyword evidence="4" id="KW-0505">Motor protein</keyword>
<dbReference type="PROSITE" id="PS50096">
    <property type="entry name" value="IQ"/>
    <property type="match status" value="1"/>
</dbReference>
<dbReference type="Gene3D" id="1.20.120.720">
    <property type="entry name" value="Myosin VI head, motor domain, U50 subdomain"/>
    <property type="match status" value="1"/>
</dbReference>
<keyword evidence="2" id="KW-0067">ATP-binding</keyword>
<evidence type="ECO:0000313" key="11">
    <source>
        <dbReference type="Proteomes" id="UP001476798"/>
    </source>
</evidence>
<feature type="compositionally biased region" description="Acidic residues" evidence="7">
    <location>
        <begin position="612"/>
        <end position="623"/>
    </location>
</feature>
<evidence type="ECO:0000256" key="4">
    <source>
        <dbReference type="ARBA" id="ARBA00023175"/>
    </source>
</evidence>
<dbReference type="InterPro" id="IPR051724">
    <property type="entry name" value="Actin_motor_Myosin"/>
</dbReference>
<dbReference type="PANTHER" id="PTHR46049">
    <property type="entry name" value="AGAP003327-PA"/>
    <property type="match status" value="1"/>
</dbReference>
<comment type="caution">
    <text evidence="10">The sequence shown here is derived from an EMBL/GenBank/DDBJ whole genome shotgun (WGS) entry which is preliminary data.</text>
</comment>
<comment type="similarity">
    <text evidence="5">Belongs to the TRAFAC class myosin-kinesin ATPase superfamily. Myosin family.</text>
</comment>
<feature type="compositionally biased region" description="Pro residues" evidence="7">
    <location>
        <begin position="551"/>
        <end position="574"/>
    </location>
</feature>
<dbReference type="InterPro" id="IPR036961">
    <property type="entry name" value="Kinesin_motor_dom_sf"/>
</dbReference>
<dbReference type="Gene3D" id="1.20.58.530">
    <property type="match status" value="1"/>
</dbReference>
<dbReference type="Pfam" id="PF16735">
    <property type="entry name" value="MYO10_CC"/>
    <property type="match status" value="1"/>
</dbReference>
<keyword evidence="5" id="KW-0009">Actin-binding</keyword>
<feature type="region of interest" description="Disordered" evidence="7">
    <location>
        <begin position="502"/>
        <end position="679"/>
    </location>
</feature>
<feature type="compositionally biased region" description="Polar residues" evidence="7">
    <location>
        <begin position="652"/>
        <end position="669"/>
    </location>
</feature>
<evidence type="ECO:0000256" key="5">
    <source>
        <dbReference type="PROSITE-ProRule" id="PRU00782"/>
    </source>
</evidence>
<feature type="domain" description="Myosin motor" evidence="9">
    <location>
        <begin position="7"/>
        <end position="247"/>
    </location>
</feature>
<feature type="compositionally biased region" description="Basic and acidic residues" evidence="7">
    <location>
        <begin position="578"/>
        <end position="593"/>
    </location>
</feature>
<evidence type="ECO:0000313" key="10">
    <source>
        <dbReference type="EMBL" id="MEQ2185253.1"/>
    </source>
</evidence>
<evidence type="ECO:0000256" key="7">
    <source>
        <dbReference type="SAM" id="MobiDB-lite"/>
    </source>
</evidence>
<feature type="compositionally biased region" description="Acidic residues" evidence="7">
    <location>
        <begin position="670"/>
        <end position="679"/>
    </location>
</feature>
<dbReference type="Gene3D" id="1.20.5.190">
    <property type="match status" value="1"/>
</dbReference>
<feature type="transmembrane region" description="Helical" evidence="8">
    <location>
        <begin position="705"/>
        <end position="726"/>
    </location>
</feature>
<name>A0ABV0PP37_9TELE</name>
<dbReference type="SMART" id="SM00242">
    <property type="entry name" value="MYSc"/>
    <property type="match status" value="1"/>
</dbReference>
<keyword evidence="3 5" id="KW-0518">Myosin</keyword>
<keyword evidence="8" id="KW-1133">Transmembrane helix</keyword>
<dbReference type="EMBL" id="JAHRIO010081218">
    <property type="protein sequence ID" value="MEQ2185253.1"/>
    <property type="molecule type" value="Genomic_DNA"/>
</dbReference>
<dbReference type="PANTHER" id="PTHR46049:SF4">
    <property type="entry name" value="UNCONVENTIONAL MYOSIN-X"/>
    <property type="match status" value="1"/>
</dbReference>
<proteinExistence type="inferred from homology"/>
<keyword evidence="8" id="KW-0472">Membrane</keyword>
<accession>A0ABV0PP37</accession>
<evidence type="ECO:0000259" key="9">
    <source>
        <dbReference type="PROSITE" id="PS51456"/>
    </source>
</evidence>
<keyword evidence="8" id="KW-0812">Transmembrane</keyword>
<organism evidence="10 11">
    <name type="scientific">Goodea atripinnis</name>
    <dbReference type="NCBI Taxonomy" id="208336"/>
    <lineage>
        <taxon>Eukaryota</taxon>
        <taxon>Metazoa</taxon>
        <taxon>Chordata</taxon>
        <taxon>Craniata</taxon>
        <taxon>Vertebrata</taxon>
        <taxon>Euteleostomi</taxon>
        <taxon>Actinopterygii</taxon>
        <taxon>Neopterygii</taxon>
        <taxon>Teleostei</taxon>
        <taxon>Neoteleostei</taxon>
        <taxon>Acanthomorphata</taxon>
        <taxon>Ovalentaria</taxon>
        <taxon>Atherinomorphae</taxon>
        <taxon>Cyprinodontiformes</taxon>
        <taxon>Goodeidae</taxon>
        <taxon>Goodea</taxon>
    </lineage>
</organism>